<reference evidence="2" key="1">
    <citation type="submission" date="2016-10" db="EMBL/GenBank/DDBJ databases">
        <authorList>
            <person name="de Groot N.N."/>
        </authorList>
    </citation>
    <scope>NUCLEOTIDE SEQUENCE [LARGE SCALE GENOMIC DNA]</scope>
    <source>
        <strain evidence="2">CCBAU85039</strain>
    </source>
</reference>
<dbReference type="STRING" id="501024.RTCCBAU85039_3076"/>
<reference evidence="3 5" key="2">
    <citation type="submission" date="2016-10" db="EMBL/GenBank/DDBJ databases">
        <authorList>
            <person name="Varghese N."/>
            <person name="Submissions S."/>
        </authorList>
    </citation>
    <scope>NUCLEOTIDE SEQUENCE [LARGE SCALE GENOMIC DNA]</scope>
    <source>
        <strain evidence="3 5">CGMCC 1.7071</strain>
    </source>
</reference>
<accession>A0A1H8MGG2</accession>
<name>A0A1H8MGG2_9HYPH</name>
<evidence type="ECO:0000313" key="3">
    <source>
        <dbReference type="EMBL" id="SEO16403.1"/>
    </source>
</evidence>
<organism evidence="2 4">
    <name type="scientific">Rhizobium tibeticum</name>
    <dbReference type="NCBI Taxonomy" id="501024"/>
    <lineage>
        <taxon>Bacteria</taxon>
        <taxon>Pseudomonadati</taxon>
        <taxon>Pseudomonadota</taxon>
        <taxon>Alphaproteobacteria</taxon>
        <taxon>Hyphomicrobiales</taxon>
        <taxon>Rhizobiaceae</taxon>
        <taxon>Rhizobium/Agrobacterium group</taxon>
        <taxon>Rhizobium</taxon>
    </lineage>
</organism>
<dbReference type="Proteomes" id="UP000198939">
    <property type="component" value="Unassembled WGS sequence"/>
</dbReference>
<evidence type="ECO:0000313" key="2">
    <source>
        <dbReference type="EMBL" id="SEH92133.1"/>
    </source>
</evidence>
<evidence type="ECO:0000313" key="4">
    <source>
        <dbReference type="Proteomes" id="UP000183063"/>
    </source>
</evidence>
<dbReference type="EMBL" id="FNXB01000015">
    <property type="protein sequence ID" value="SEH92133.1"/>
    <property type="molecule type" value="Genomic_DNA"/>
</dbReference>
<proteinExistence type="predicted"/>
<dbReference type="Proteomes" id="UP000183063">
    <property type="component" value="Unassembled WGS sequence"/>
</dbReference>
<sequence>MRKLIVAAAGFATLLVSAPAFADGVYFEFGSGGPRYYDDPPPPRYYRHGPRYAYDDDDDDYDRPRYASRQVCWEQPYQKKSHHHYITKYRTVCRER</sequence>
<feature type="chain" id="PRO_5030029644" description="Lectin-like protein BA14k" evidence="1">
    <location>
        <begin position="23"/>
        <end position="96"/>
    </location>
</feature>
<dbReference type="RefSeq" id="WP_072376470.1">
    <property type="nucleotide sequence ID" value="NZ_FNXB01000015.1"/>
</dbReference>
<evidence type="ECO:0000256" key="1">
    <source>
        <dbReference type="SAM" id="SignalP"/>
    </source>
</evidence>
<protein>
    <recommendedName>
        <fullName evidence="6">Lectin-like protein BA14k</fullName>
    </recommendedName>
</protein>
<reference evidence="4" key="3">
    <citation type="submission" date="2016-10" db="EMBL/GenBank/DDBJ databases">
        <authorList>
            <person name="Wibberg D."/>
        </authorList>
    </citation>
    <scope>NUCLEOTIDE SEQUENCE [LARGE SCALE GENOMIC DNA]</scope>
</reference>
<keyword evidence="1" id="KW-0732">Signal</keyword>
<evidence type="ECO:0008006" key="6">
    <source>
        <dbReference type="Google" id="ProtNLM"/>
    </source>
</evidence>
<dbReference type="EMBL" id="FOCV01000012">
    <property type="protein sequence ID" value="SEO16403.1"/>
    <property type="molecule type" value="Genomic_DNA"/>
</dbReference>
<feature type="signal peptide" evidence="1">
    <location>
        <begin position="1"/>
        <end position="22"/>
    </location>
</feature>
<dbReference type="AlphaFoldDB" id="A0A1H8MGG2"/>
<gene>
    <name evidence="2" type="ORF">RTCCBAU85039_3076</name>
    <name evidence="3" type="ORF">SAMN05216228_1012168</name>
</gene>
<keyword evidence="5" id="KW-1185">Reference proteome</keyword>
<evidence type="ECO:0000313" key="5">
    <source>
        <dbReference type="Proteomes" id="UP000198939"/>
    </source>
</evidence>